<name>A0A9D4GE38_DREPO</name>
<evidence type="ECO:0000313" key="2">
    <source>
        <dbReference type="Proteomes" id="UP000828390"/>
    </source>
</evidence>
<dbReference type="AlphaFoldDB" id="A0A9D4GE38"/>
<dbReference type="EMBL" id="JAIWYP010000006">
    <property type="protein sequence ID" value="KAH3815123.1"/>
    <property type="molecule type" value="Genomic_DNA"/>
</dbReference>
<protein>
    <submittedName>
        <fullName evidence="1">Uncharacterized protein</fullName>
    </submittedName>
</protein>
<sequence length="82" mass="9644">MRQQRVLPVNFCKKNTCLCPKHQNVALKLKAIYDVAGTNNLDDFIAKYDDTQMVEKLNEISKSEITDTEWKKQEENGKLRWK</sequence>
<gene>
    <name evidence="1" type="ORF">DPMN_143644</name>
</gene>
<organism evidence="1 2">
    <name type="scientific">Dreissena polymorpha</name>
    <name type="common">Zebra mussel</name>
    <name type="synonym">Mytilus polymorpha</name>
    <dbReference type="NCBI Taxonomy" id="45954"/>
    <lineage>
        <taxon>Eukaryota</taxon>
        <taxon>Metazoa</taxon>
        <taxon>Spiralia</taxon>
        <taxon>Lophotrochozoa</taxon>
        <taxon>Mollusca</taxon>
        <taxon>Bivalvia</taxon>
        <taxon>Autobranchia</taxon>
        <taxon>Heteroconchia</taxon>
        <taxon>Euheterodonta</taxon>
        <taxon>Imparidentia</taxon>
        <taxon>Neoheterodontei</taxon>
        <taxon>Myida</taxon>
        <taxon>Dreissenoidea</taxon>
        <taxon>Dreissenidae</taxon>
        <taxon>Dreissena</taxon>
    </lineage>
</organism>
<keyword evidence="2" id="KW-1185">Reference proteome</keyword>
<proteinExistence type="predicted"/>
<reference evidence="1" key="2">
    <citation type="submission" date="2020-11" db="EMBL/GenBank/DDBJ databases">
        <authorList>
            <person name="McCartney M.A."/>
            <person name="Auch B."/>
            <person name="Kono T."/>
            <person name="Mallez S."/>
            <person name="Becker A."/>
            <person name="Gohl D.M."/>
            <person name="Silverstein K.A.T."/>
            <person name="Koren S."/>
            <person name="Bechman K.B."/>
            <person name="Herman A."/>
            <person name="Abrahante J.E."/>
            <person name="Garbe J."/>
        </authorList>
    </citation>
    <scope>NUCLEOTIDE SEQUENCE</scope>
    <source>
        <strain evidence="1">Duluth1</strain>
        <tissue evidence="1">Whole animal</tissue>
    </source>
</reference>
<accession>A0A9D4GE38</accession>
<evidence type="ECO:0000313" key="1">
    <source>
        <dbReference type="EMBL" id="KAH3815123.1"/>
    </source>
</evidence>
<reference evidence="1" key="1">
    <citation type="journal article" date="2019" name="bioRxiv">
        <title>The Genome of the Zebra Mussel, Dreissena polymorpha: A Resource for Invasive Species Research.</title>
        <authorList>
            <person name="McCartney M.A."/>
            <person name="Auch B."/>
            <person name="Kono T."/>
            <person name="Mallez S."/>
            <person name="Zhang Y."/>
            <person name="Obille A."/>
            <person name="Becker A."/>
            <person name="Abrahante J.E."/>
            <person name="Garbe J."/>
            <person name="Badalamenti J.P."/>
            <person name="Herman A."/>
            <person name="Mangelson H."/>
            <person name="Liachko I."/>
            <person name="Sullivan S."/>
            <person name="Sone E.D."/>
            <person name="Koren S."/>
            <person name="Silverstein K.A.T."/>
            <person name="Beckman K.B."/>
            <person name="Gohl D.M."/>
        </authorList>
    </citation>
    <scope>NUCLEOTIDE SEQUENCE</scope>
    <source>
        <strain evidence="1">Duluth1</strain>
        <tissue evidence="1">Whole animal</tissue>
    </source>
</reference>
<comment type="caution">
    <text evidence="1">The sequence shown here is derived from an EMBL/GenBank/DDBJ whole genome shotgun (WGS) entry which is preliminary data.</text>
</comment>
<dbReference type="Proteomes" id="UP000828390">
    <property type="component" value="Unassembled WGS sequence"/>
</dbReference>